<keyword evidence="2 8" id="KW-0812">Transmembrane</keyword>
<dbReference type="GO" id="GO:0004896">
    <property type="term" value="F:cytokine receptor activity"/>
    <property type="evidence" value="ECO:0007669"/>
    <property type="project" value="TreeGrafter"/>
</dbReference>
<feature type="chain" id="PRO_5029457037" evidence="9">
    <location>
        <begin position="26"/>
        <end position="217"/>
    </location>
</feature>
<keyword evidence="11" id="KW-1185">Reference proteome</keyword>
<evidence type="ECO:0000256" key="2">
    <source>
        <dbReference type="ARBA" id="ARBA00022692"/>
    </source>
</evidence>
<name>A0A7J6B367_AMEME</name>
<dbReference type="Proteomes" id="UP000593565">
    <property type="component" value="Unassembled WGS sequence"/>
</dbReference>
<reference evidence="10 11" key="1">
    <citation type="submission" date="2020-02" db="EMBL/GenBank/DDBJ databases">
        <title>A chromosome-scale genome assembly of the black bullhead catfish (Ameiurus melas).</title>
        <authorList>
            <person name="Wen M."/>
            <person name="Zham M."/>
            <person name="Cabau C."/>
            <person name="Klopp C."/>
            <person name="Donnadieu C."/>
            <person name="Roques C."/>
            <person name="Bouchez O."/>
            <person name="Lampietro C."/>
            <person name="Jouanno E."/>
            <person name="Herpin A."/>
            <person name="Louis A."/>
            <person name="Berthelot C."/>
            <person name="Parey E."/>
            <person name="Roest-Crollius H."/>
            <person name="Braasch I."/>
            <person name="Postlethwait J."/>
            <person name="Robinson-Rechavi M."/>
            <person name="Echchiki A."/>
            <person name="Begum T."/>
            <person name="Montfort J."/>
            <person name="Schartl M."/>
            <person name="Bobe J."/>
            <person name="Guiguen Y."/>
        </authorList>
    </citation>
    <scope>NUCLEOTIDE SEQUENCE [LARGE SCALE GENOMIC DNA]</scope>
    <source>
        <strain evidence="10">M_S1</strain>
        <tissue evidence="10">Blood</tissue>
    </source>
</reference>
<dbReference type="PANTHER" id="PTHR23037:SF35">
    <property type="entry name" value="FIBRONECTIN TYPE-III DOMAIN-CONTAINING PROTEIN"/>
    <property type="match status" value="1"/>
</dbReference>
<evidence type="ECO:0000256" key="4">
    <source>
        <dbReference type="ARBA" id="ARBA00022989"/>
    </source>
</evidence>
<evidence type="ECO:0000313" key="10">
    <source>
        <dbReference type="EMBL" id="KAF4089346.1"/>
    </source>
</evidence>
<keyword evidence="6" id="KW-1015">Disulfide bond</keyword>
<evidence type="ECO:0000256" key="9">
    <source>
        <dbReference type="SAM" id="SignalP"/>
    </source>
</evidence>
<evidence type="ECO:0000256" key="5">
    <source>
        <dbReference type="ARBA" id="ARBA00023136"/>
    </source>
</evidence>
<keyword evidence="3 9" id="KW-0732">Signal</keyword>
<gene>
    <name evidence="10" type="ORF">AMELA_G00065330</name>
</gene>
<keyword evidence="7" id="KW-0675">Receptor</keyword>
<proteinExistence type="predicted"/>
<protein>
    <submittedName>
        <fullName evidence="10">Uncharacterized protein</fullName>
    </submittedName>
</protein>
<dbReference type="SUPFAM" id="SSF49265">
    <property type="entry name" value="Fibronectin type III"/>
    <property type="match status" value="1"/>
</dbReference>
<organism evidence="10 11">
    <name type="scientific">Ameiurus melas</name>
    <name type="common">Black bullhead</name>
    <name type="synonym">Silurus melas</name>
    <dbReference type="NCBI Taxonomy" id="219545"/>
    <lineage>
        <taxon>Eukaryota</taxon>
        <taxon>Metazoa</taxon>
        <taxon>Chordata</taxon>
        <taxon>Craniata</taxon>
        <taxon>Vertebrata</taxon>
        <taxon>Euteleostomi</taxon>
        <taxon>Actinopterygii</taxon>
        <taxon>Neopterygii</taxon>
        <taxon>Teleostei</taxon>
        <taxon>Ostariophysi</taxon>
        <taxon>Siluriformes</taxon>
        <taxon>Ictaluridae</taxon>
        <taxon>Ameiurus</taxon>
    </lineage>
</organism>
<dbReference type="InterPro" id="IPR013783">
    <property type="entry name" value="Ig-like_fold"/>
</dbReference>
<feature type="transmembrane region" description="Helical" evidence="8">
    <location>
        <begin position="135"/>
        <end position="155"/>
    </location>
</feature>
<dbReference type="InterPro" id="IPR036116">
    <property type="entry name" value="FN3_sf"/>
</dbReference>
<dbReference type="GO" id="GO:0009897">
    <property type="term" value="C:external side of plasma membrane"/>
    <property type="evidence" value="ECO:0007669"/>
    <property type="project" value="TreeGrafter"/>
</dbReference>
<evidence type="ECO:0000256" key="7">
    <source>
        <dbReference type="ARBA" id="ARBA00023170"/>
    </source>
</evidence>
<accession>A0A7J6B367</accession>
<sequence length="217" mass="24784">MLCGNRNGDLICLMCFSVMFAGVATEPVRRPPPTFEIIEKGNYLNFSASAPESTVPHCWKYVFQYRKCNEEQFTVYANEDDGWSVQVQYDAACKYIVQVQAKYDTRYCGEIEQDSDVSDPVYFGQNGDPNLPSKVAMIAIPVILCFCLIVAIVLFRRHKEKFLPKVPTPSNFFKDMFDSNKEMTKSLNVGEIYVPNEEVVEEVHVEPTTSHLSEYNQ</sequence>
<comment type="subcellular location">
    <subcellularLocation>
        <location evidence="1">Membrane</location>
        <topology evidence="1">Single-pass membrane protein</topology>
    </subcellularLocation>
</comment>
<keyword evidence="5 8" id="KW-0472">Membrane</keyword>
<dbReference type="PANTHER" id="PTHR23037">
    <property type="entry name" value="CYTOKINE RECEPTOR"/>
    <property type="match status" value="1"/>
</dbReference>
<comment type="caution">
    <text evidence="10">The sequence shown here is derived from an EMBL/GenBank/DDBJ whole genome shotgun (WGS) entry which is preliminary data.</text>
</comment>
<evidence type="ECO:0000256" key="6">
    <source>
        <dbReference type="ARBA" id="ARBA00023157"/>
    </source>
</evidence>
<keyword evidence="4 8" id="KW-1133">Transmembrane helix</keyword>
<evidence type="ECO:0000256" key="1">
    <source>
        <dbReference type="ARBA" id="ARBA00004167"/>
    </source>
</evidence>
<evidence type="ECO:0000313" key="11">
    <source>
        <dbReference type="Proteomes" id="UP000593565"/>
    </source>
</evidence>
<evidence type="ECO:0000256" key="3">
    <source>
        <dbReference type="ARBA" id="ARBA00022729"/>
    </source>
</evidence>
<dbReference type="AlphaFoldDB" id="A0A7J6B367"/>
<evidence type="ECO:0000256" key="8">
    <source>
        <dbReference type="SAM" id="Phobius"/>
    </source>
</evidence>
<feature type="signal peptide" evidence="9">
    <location>
        <begin position="1"/>
        <end position="25"/>
    </location>
</feature>
<dbReference type="OrthoDB" id="9940625at2759"/>
<dbReference type="Gene3D" id="2.60.40.10">
    <property type="entry name" value="Immunoglobulins"/>
    <property type="match status" value="1"/>
</dbReference>
<dbReference type="EMBL" id="JAAGNN010000005">
    <property type="protein sequence ID" value="KAF4089346.1"/>
    <property type="molecule type" value="Genomic_DNA"/>
</dbReference>